<dbReference type="RefSeq" id="WP_150165785.1">
    <property type="nucleotide sequence ID" value="NZ_CP029193.1"/>
</dbReference>
<dbReference type="Pfam" id="PF14433">
    <property type="entry name" value="SUKH-3"/>
    <property type="match status" value="1"/>
</dbReference>
<dbReference type="AlphaFoldDB" id="A0A5P2B6G0"/>
<dbReference type="InterPro" id="IPR025850">
    <property type="entry name" value="SUKH-3"/>
</dbReference>
<evidence type="ECO:0000313" key="1">
    <source>
        <dbReference type="EMBL" id="QES26152.1"/>
    </source>
</evidence>
<evidence type="ECO:0000313" key="2">
    <source>
        <dbReference type="Proteomes" id="UP000323046"/>
    </source>
</evidence>
<name>A0A5P2B6G0_STRVZ</name>
<keyword evidence="2" id="KW-1185">Reference proteome</keyword>
<reference evidence="1 2" key="1">
    <citation type="submission" date="2018-05" db="EMBL/GenBank/DDBJ databases">
        <title>Streptomyces venezuelae.</title>
        <authorList>
            <person name="Kim W."/>
            <person name="Lee N."/>
            <person name="Cho B.-K."/>
        </authorList>
    </citation>
    <scope>NUCLEOTIDE SEQUENCE [LARGE SCALE GENOMIC DNA]</scope>
    <source>
        <strain evidence="1 2">ATCC 14583</strain>
    </source>
</reference>
<protein>
    <submittedName>
        <fullName evidence="1">Uncharacterized protein</fullName>
    </submittedName>
</protein>
<dbReference type="Proteomes" id="UP000323046">
    <property type="component" value="Chromosome"/>
</dbReference>
<proteinExistence type="predicted"/>
<dbReference type="EMBL" id="CP029193">
    <property type="protein sequence ID" value="QES26152.1"/>
    <property type="molecule type" value="Genomic_DNA"/>
</dbReference>
<organism evidence="1 2">
    <name type="scientific">Streptomyces venezuelae</name>
    <dbReference type="NCBI Taxonomy" id="54571"/>
    <lineage>
        <taxon>Bacteria</taxon>
        <taxon>Bacillati</taxon>
        <taxon>Actinomycetota</taxon>
        <taxon>Actinomycetes</taxon>
        <taxon>Kitasatosporales</taxon>
        <taxon>Streptomycetaceae</taxon>
        <taxon>Streptomyces</taxon>
    </lineage>
</organism>
<gene>
    <name evidence="1" type="ORF">DEJ47_06450</name>
</gene>
<sequence>MALSFIRASLAVTAPRRRPFFTRWHGRTAGTSVAGSSRRRSDETARVLRAADCRPVSEKAGTYLYPVGEADRRDTYLGIAPDGKVYAGMDGVTLLAETGDEALEKLIEGIR</sequence>
<dbReference type="OrthoDB" id="3351204at2"/>
<accession>A0A5P2B6G0</accession>